<dbReference type="AlphaFoldDB" id="A0A7Y0BN70"/>
<evidence type="ECO:0000313" key="2">
    <source>
        <dbReference type="EMBL" id="NML93482.1"/>
    </source>
</evidence>
<sequence length="170" mass="17788">MASPAPMLGIDPKMYRHFAAITLVLSIAIAMFTNGKSDAPAAPPAEAAAPAPGKPTDKAPPHPEVKTGNGTLVDARSNPPPPSDMDVGPDPIDGTDTSVSPYAPAPNQIQIELDPRQAATMTAAQREEALKQLQAEKKRREEAGPYRPSAMELRTLRSASALRSGSDGAD</sequence>
<dbReference type="RefSeq" id="WP_169492699.1">
    <property type="nucleotide sequence ID" value="NZ_AP029021.1"/>
</dbReference>
<feature type="compositionally biased region" description="Basic and acidic residues" evidence="1">
    <location>
        <begin position="55"/>
        <end position="65"/>
    </location>
</feature>
<protein>
    <submittedName>
        <fullName evidence="2">Uncharacterized protein</fullName>
    </submittedName>
</protein>
<name>A0A7Y0BN70_9SPHN</name>
<evidence type="ECO:0000313" key="3">
    <source>
        <dbReference type="Proteomes" id="UP000583556"/>
    </source>
</evidence>
<gene>
    <name evidence="2" type="ORF">HHL27_07365</name>
</gene>
<accession>A0A7Y0BN70</accession>
<reference evidence="2 3" key="1">
    <citation type="submission" date="2020-04" db="EMBL/GenBank/DDBJ databases">
        <title>Novosphingobium sp. TW-4 isolated from soil.</title>
        <authorList>
            <person name="Dahal R.H."/>
            <person name="Chaudhary D.K."/>
        </authorList>
    </citation>
    <scope>NUCLEOTIDE SEQUENCE [LARGE SCALE GENOMIC DNA]</scope>
    <source>
        <strain evidence="2 3">TW-4</strain>
    </source>
</reference>
<dbReference type="Proteomes" id="UP000583556">
    <property type="component" value="Unassembled WGS sequence"/>
</dbReference>
<comment type="caution">
    <text evidence="2">The sequence shown here is derived from an EMBL/GenBank/DDBJ whole genome shotgun (WGS) entry which is preliminary data.</text>
</comment>
<evidence type="ECO:0000256" key="1">
    <source>
        <dbReference type="SAM" id="MobiDB-lite"/>
    </source>
</evidence>
<keyword evidence="3" id="KW-1185">Reference proteome</keyword>
<organism evidence="2 3">
    <name type="scientific">Novosphingobium olei</name>
    <dbReference type="NCBI Taxonomy" id="2728851"/>
    <lineage>
        <taxon>Bacteria</taxon>
        <taxon>Pseudomonadati</taxon>
        <taxon>Pseudomonadota</taxon>
        <taxon>Alphaproteobacteria</taxon>
        <taxon>Sphingomonadales</taxon>
        <taxon>Sphingomonadaceae</taxon>
        <taxon>Novosphingobium</taxon>
    </lineage>
</organism>
<proteinExistence type="predicted"/>
<feature type="region of interest" description="Disordered" evidence="1">
    <location>
        <begin position="35"/>
        <end position="106"/>
    </location>
</feature>
<feature type="region of interest" description="Disordered" evidence="1">
    <location>
        <begin position="133"/>
        <end position="170"/>
    </location>
</feature>
<feature type="compositionally biased region" description="Basic and acidic residues" evidence="1">
    <location>
        <begin position="133"/>
        <end position="144"/>
    </location>
</feature>
<dbReference type="EMBL" id="JABBGM010000002">
    <property type="protein sequence ID" value="NML93482.1"/>
    <property type="molecule type" value="Genomic_DNA"/>
</dbReference>